<dbReference type="AGR" id="WB:WBGene00184956"/>
<dbReference type="PaxDb" id="6239-F49C5.12"/>
<dbReference type="WormBase" id="F49C5.12">
    <property type="protein sequence ID" value="CE43473"/>
    <property type="gene ID" value="WBGene00184956"/>
</dbReference>
<dbReference type="GeneID" id="13187507"/>
<dbReference type="OMA" id="TITMYCE"/>
<protein>
    <submittedName>
        <fullName evidence="1">Secreted protein</fullName>
    </submittedName>
</protein>
<accession>B9WRT7</accession>
<evidence type="ECO:0000313" key="1">
    <source>
        <dbReference type="EMBL" id="CAX32483.1"/>
    </source>
</evidence>
<sequence>MIFALLLAPLMCTAQTIPADIYPLNMNFSVFRPTASLDVVYSMLSRYTTNKATPIAFIFDEKITSNPRTWMDPCYERFFETPDAYFTVFWKDVTTITMYCEVYVLSSVVASKIPPTFPANMLVRIEEFVPRCP</sequence>
<dbReference type="CTD" id="13187507"/>
<dbReference type="PhylomeDB" id="B9WRT7"/>
<dbReference type="AlphaFoldDB" id="B9WRT7"/>
<evidence type="ECO:0000313" key="2">
    <source>
        <dbReference type="Proteomes" id="UP000001940"/>
    </source>
</evidence>
<dbReference type="Proteomes" id="UP000001940">
    <property type="component" value="Chromosome II"/>
</dbReference>
<organism evidence="1 2">
    <name type="scientific">Caenorhabditis elegans</name>
    <dbReference type="NCBI Taxonomy" id="6239"/>
    <lineage>
        <taxon>Eukaryota</taxon>
        <taxon>Metazoa</taxon>
        <taxon>Ecdysozoa</taxon>
        <taxon>Nematoda</taxon>
        <taxon>Chromadorea</taxon>
        <taxon>Rhabditida</taxon>
        <taxon>Rhabditina</taxon>
        <taxon>Rhabditomorpha</taxon>
        <taxon>Rhabditoidea</taxon>
        <taxon>Rhabditidae</taxon>
        <taxon>Peloderinae</taxon>
        <taxon>Caenorhabditis</taxon>
    </lineage>
</organism>
<dbReference type="Bgee" id="WBGene00184956">
    <property type="expression patterns" value="Expressed in adult organism and 2 other cell types or tissues"/>
</dbReference>
<name>B9WRT7_CAEEL</name>
<evidence type="ECO:0000313" key="3">
    <source>
        <dbReference type="WormBase" id="F49C5.12"/>
    </source>
</evidence>
<gene>
    <name evidence="1" type="ORF">CELE_F49C5.12</name>
    <name evidence="1 3" type="ORF">F49C5.12</name>
</gene>
<keyword evidence="2" id="KW-1185">Reference proteome</keyword>
<dbReference type="RefSeq" id="NP_001254348.1">
    <property type="nucleotide sequence ID" value="NM_001267419.1"/>
</dbReference>
<proteinExistence type="predicted"/>
<dbReference type="InParanoid" id="B9WRT7"/>
<dbReference type="EMBL" id="BX284602">
    <property type="protein sequence ID" value="CAX32483.1"/>
    <property type="molecule type" value="Genomic_DNA"/>
</dbReference>
<reference evidence="1 2" key="1">
    <citation type="journal article" date="1998" name="Science">
        <title>Genome sequence of the nematode C. elegans: a platform for investigating biology.</title>
        <authorList>
            <consortium name="The C. elegans sequencing consortium"/>
            <person name="Sulson J.E."/>
            <person name="Waterston R."/>
        </authorList>
    </citation>
    <scope>NUCLEOTIDE SEQUENCE [LARGE SCALE GENOMIC DNA]</scope>
    <source>
        <strain evidence="1 2">Bristol N2</strain>
    </source>
</reference>
<dbReference type="KEGG" id="cel:CELE_F49C5.12"/>
<dbReference type="HOGENOM" id="CLU_2186306_0_0_1"/>